<feature type="chain" id="PRO_5035918503" evidence="1">
    <location>
        <begin position="23"/>
        <end position="262"/>
    </location>
</feature>
<proteinExistence type="predicted"/>
<keyword evidence="1" id="KW-0732">Signal</keyword>
<sequence length="262" mass="26592">MQLNSKLSLVLCAILAAQPIAATPTPSDNDAAELSPRSGVNNGVDLGDILGGAGLFGGDNKGNYGNNHGNGGRGGIGYDNGAGKGHGGKHKFAAKKLKAAKAAKHANKHAAAAKISTATNVDAAAARVDANHNKADLVKFKKAKAKGFGKGGFDDFGGFDRRDGGVGSGAGIGFGGQNYGAGRGGFDYGSGRKGFSGGSHKKEKVEKLAKHLENANKHKAAAKINKDAKFKAAAAHEDAHLDKAAAKKLAAEKKKSGFGNFF</sequence>
<reference evidence="2" key="1">
    <citation type="submission" date="2016-04" db="EMBL/GenBank/DDBJ databases">
        <authorList>
            <person name="Nguyen H.D."/>
            <person name="Samba Siva P."/>
            <person name="Cullis J."/>
            <person name="Levesque C.A."/>
            <person name="Hambleton S."/>
        </authorList>
    </citation>
    <scope>NUCLEOTIDE SEQUENCE</scope>
    <source>
        <strain evidence="2">DAOMC 236416</strain>
    </source>
</reference>
<reference evidence="2" key="2">
    <citation type="journal article" date="2019" name="IMA Fungus">
        <title>Genome sequencing and comparison of five Tilletia species to identify candidate genes for the detection of regulated species infecting wheat.</title>
        <authorList>
            <person name="Nguyen H.D.T."/>
            <person name="Sultana T."/>
            <person name="Kesanakurti P."/>
            <person name="Hambleton S."/>
        </authorList>
    </citation>
    <scope>NUCLEOTIDE SEQUENCE</scope>
    <source>
        <strain evidence="2">DAOMC 236416</strain>
    </source>
</reference>
<comment type="caution">
    <text evidence="2">The sequence shown here is derived from an EMBL/GenBank/DDBJ whole genome shotgun (WGS) entry which is preliminary data.</text>
</comment>
<organism evidence="2 3">
    <name type="scientific">Tilletia indica</name>
    <dbReference type="NCBI Taxonomy" id="43049"/>
    <lineage>
        <taxon>Eukaryota</taxon>
        <taxon>Fungi</taxon>
        <taxon>Dikarya</taxon>
        <taxon>Basidiomycota</taxon>
        <taxon>Ustilaginomycotina</taxon>
        <taxon>Exobasidiomycetes</taxon>
        <taxon>Tilletiales</taxon>
        <taxon>Tilletiaceae</taxon>
        <taxon>Tilletia</taxon>
    </lineage>
</organism>
<feature type="signal peptide" evidence="1">
    <location>
        <begin position="1"/>
        <end position="22"/>
    </location>
</feature>
<dbReference type="Proteomes" id="UP000077521">
    <property type="component" value="Unassembled WGS sequence"/>
</dbReference>
<keyword evidence="3" id="KW-1185">Reference proteome</keyword>
<gene>
    <name evidence="2" type="ORF">A4X13_0g9228</name>
</gene>
<accession>A0A8T8SAP0</accession>
<evidence type="ECO:0000313" key="3">
    <source>
        <dbReference type="Proteomes" id="UP000077521"/>
    </source>
</evidence>
<name>A0A8T8SAP0_9BASI</name>
<dbReference type="AlphaFoldDB" id="A0A8T8SAP0"/>
<dbReference type="EMBL" id="LWDF02002346">
    <property type="protein sequence ID" value="KAE8236197.1"/>
    <property type="molecule type" value="Genomic_DNA"/>
</dbReference>
<protein>
    <submittedName>
        <fullName evidence="2">Uncharacterized protein</fullName>
    </submittedName>
</protein>
<evidence type="ECO:0000313" key="2">
    <source>
        <dbReference type="EMBL" id="KAE8236197.1"/>
    </source>
</evidence>
<evidence type="ECO:0000256" key="1">
    <source>
        <dbReference type="SAM" id="SignalP"/>
    </source>
</evidence>